<feature type="transmembrane region" description="Helical" evidence="6">
    <location>
        <begin position="509"/>
        <end position="528"/>
    </location>
</feature>
<dbReference type="InterPro" id="IPR044492">
    <property type="entry name" value="P_typ_ATPase_HD_dom"/>
</dbReference>
<feature type="transmembrane region" description="Helical" evidence="6">
    <location>
        <begin position="68"/>
        <end position="87"/>
    </location>
</feature>
<name>A0A120A420_BACSE</name>
<dbReference type="PANTHER" id="PTHR43520">
    <property type="entry name" value="ATP7, ISOFORM B"/>
    <property type="match status" value="1"/>
</dbReference>
<dbReference type="RefSeq" id="WP_060385017.1">
    <property type="nucleotide sequence ID" value="NZ_LRGC01000001.1"/>
</dbReference>
<dbReference type="SFLD" id="SFLDS00003">
    <property type="entry name" value="Haloacid_Dehalogenase"/>
    <property type="match status" value="1"/>
</dbReference>
<dbReference type="Gene3D" id="1.20.1110.10">
    <property type="entry name" value="Calcium-transporting ATPase, transmembrane domain"/>
    <property type="match status" value="1"/>
</dbReference>
<keyword evidence="5 6" id="KW-0472">Membrane</keyword>
<dbReference type="SFLD" id="SFLDF00027">
    <property type="entry name" value="p-type_atpase"/>
    <property type="match status" value="1"/>
</dbReference>
<comment type="caution">
    <text evidence="7">The sequence shown here is derived from an EMBL/GenBank/DDBJ whole genome shotgun (WGS) entry which is preliminary data.</text>
</comment>
<keyword evidence="2 6" id="KW-0812">Transmembrane</keyword>
<dbReference type="PANTHER" id="PTHR43520:SF8">
    <property type="entry name" value="P-TYPE CU(+) TRANSPORTER"/>
    <property type="match status" value="1"/>
</dbReference>
<dbReference type="GO" id="GO:0005507">
    <property type="term" value="F:copper ion binding"/>
    <property type="evidence" value="ECO:0007669"/>
    <property type="project" value="TreeGrafter"/>
</dbReference>
<protein>
    <submittedName>
        <fullName evidence="7">Silver exporting P-type ATPase</fullName>
        <ecNumber evidence="7">3.6.3.53</ecNumber>
    </submittedName>
</protein>
<dbReference type="NCBIfam" id="TIGR01494">
    <property type="entry name" value="ATPase_P-type"/>
    <property type="match status" value="1"/>
</dbReference>
<evidence type="ECO:0000313" key="8">
    <source>
        <dbReference type="Proteomes" id="UP000056419"/>
    </source>
</evidence>
<feature type="transmembrane region" description="Helical" evidence="6">
    <location>
        <begin position="195"/>
        <end position="219"/>
    </location>
</feature>
<feature type="transmembrane region" description="Helical" evidence="6">
    <location>
        <begin position="132"/>
        <end position="155"/>
    </location>
</feature>
<dbReference type="InterPro" id="IPR023214">
    <property type="entry name" value="HAD_sf"/>
</dbReference>
<keyword evidence="4 6" id="KW-1133">Transmembrane helix</keyword>
<keyword evidence="8" id="KW-1185">Reference proteome</keyword>
<dbReference type="PRINTS" id="PR00119">
    <property type="entry name" value="CATATPASE"/>
</dbReference>
<dbReference type="PATRIC" id="fig|46506.5.peg.267"/>
<dbReference type="GO" id="GO:0016020">
    <property type="term" value="C:membrane"/>
    <property type="evidence" value="ECO:0007669"/>
    <property type="project" value="UniProtKB-SubCell"/>
</dbReference>
<evidence type="ECO:0000256" key="3">
    <source>
        <dbReference type="ARBA" id="ARBA00022967"/>
    </source>
</evidence>
<sequence>MNNILKNVCSAQKLHGAEHAGSMEHREMEERNSRYRCLKMKAAAAWALAVLLSLLSVFGGEVPYVNEIQMSLAALVLLFPGNAFYAAARKQLCAGRIGLDTLIAFGASVAFLFSLFNTFFPDYWLRVGLHPYVYYEVAVLVVAVGLTGKVFRFLPEERHGADRIARIFFPVLAGTAVAVFFIWIFWGGMTAVPHAFYAVVSVFIVACPCALGLVAPLALTRGIGRAADMHIRIKDSLALERLDKADVVVFDKTGTLTEGQPTVTAWLWAQYQEEDFKRILLATEMNSPDPLAAAITAALREERITPAPLDGCGVLKGKGVKSLCNGTEYWVGSHKLLKDYRAYLSDVLGDMLVEYESEGNSIVYFGREDELLAIIAVKDRLKATASGVVKELRGQGLDICMLTGDGERTASAIAGKLGIIRYMSDAQPEDKEAFIRELRLQGKKVVMVGDGVNDAQALAAADVSIAAGASAGDGLADKAMIVMKSADLQSLPRLFGLSRHTLRLMRRNFFRTTAFHLAGVLVAAGILYPVYGILLTPMLAVTVIALSCIMPVKG</sequence>
<reference evidence="7 8" key="1">
    <citation type="journal article" date="2016" name="BMC Genomics">
        <title>Type VI secretion systems of human gut Bacteroidales segregate into three genetic architectures, two of which are contained on mobile genetic elements.</title>
        <authorList>
            <person name="Coyne M.J."/>
            <person name="Roelofs K.G."/>
            <person name="Comstock L.E."/>
        </authorList>
    </citation>
    <scope>NUCLEOTIDE SEQUENCE [LARGE SCALE GENOMIC DNA]</scope>
    <source>
        <strain evidence="7 8">CL09T03C01</strain>
    </source>
</reference>
<evidence type="ECO:0000256" key="5">
    <source>
        <dbReference type="ARBA" id="ARBA00023136"/>
    </source>
</evidence>
<evidence type="ECO:0000256" key="6">
    <source>
        <dbReference type="SAM" id="Phobius"/>
    </source>
</evidence>
<dbReference type="SFLD" id="SFLDG00002">
    <property type="entry name" value="C1.7:_P-type_atpase_like"/>
    <property type="match status" value="1"/>
</dbReference>
<keyword evidence="7" id="KW-0378">Hydrolase</keyword>
<dbReference type="InterPro" id="IPR018303">
    <property type="entry name" value="ATPase_P-typ_P_site"/>
</dbReference>
<keyword evidence="3" id="KW-1278">Translocase</keyword>
<evidence type="ECO:0000256" key="2">
    <source>
        <dbReference type="ARBA" id="ARBA00022692"/>
    </source>
</evidence>
<evidence type="ECO:0000313" key="7">
    <source>
        <dbReference type="EMBL" id="KWR57714.1"/>
    </source>
</evidence>
<dbReference type="EMBL" id="LRGC01000001">
    <property type="protein sequence ID" value="KWR57714.1"/>
    <property type="molecule type" value="Genomic_DNA"/>
</dbReference>
<dbReference type="GO" id="GO:0055070">
    <property type="term" value="P:copper ion homeostasis"/>
    <property type="evidence" value="ECO:0007669"/>
    <property type="project" value="TreeGrafter"/>
</dbReference>
<accession>A0A120A420</accession>
<dbReference type="EC" id="3.6.3.53" evidence="7"/>
<dbReference type="AlphaFoldDB" id="A0A120A420"/>
<dbReference type="Proteomes" id="UP000056419">
    <property type="component" value="Unassembled WGS sequence"/>
</dbReference>
<dbReference type="InterPro" id="IPR023298">
    <property type="entry name" value="ATPase_P-typ_TM_dom_sf"/>
</dbReference>
<dbReference type="STRING" id="46506.AA415_00255"/>
<organism evidence="7 8">
    <name type="scientific">Bacteroides stercoris</name>
    <dbReference type="NCBI Taxonomy" id="46506"/>
    <lineage>
        <taxon>Bacteria</taxon>
        <taxon>Pseudomonadati</taxon>
        <taxon>Bacteroidota</taxon>
        <taxon>Bacteroidia</taxon>
        <taxon>Bacteroidales</taxon>
        <taxon>Bacteroidaceae</taxon>
        <taxon>Bacteroides</taxon>
    </lineage>
</organism>
<gene>
    <name evidence="7" type="primary">silP</name>
    <name evidence="7" type="ORF">AA415_00255</name>
</gene>
<proteinExistence type="predicted"/>
<feature type="transmembrane region" description="Helical" evidence="6">
    <location>
        <begin position="43"/>
        <end position="62"/>
    </location>
</feature>
<dbReference type="SUPFAM" id="SSF81665">
    <property type="entry name" value="Calcium ATPase, transmembrane domain M"/>
    <property type="match status" value="1"/>
</dbReference>
<dbReference type="InterPro" id="IPR023299">
    <property type="entry name" value="ATPase_P-typ_cyto_dom_N"/>
</dbReference>
<dbReference type="Gene3D" id="3.40.1110.10">
    <property type="entry name" value="Calcium-transporting ATPase, cytoplasmic domain N"/>
    <property type="match status" value="1"/>
</dbReference>
<dbReference type="InterPro" id="IPR001757">
    <property type="entry name" value="P_typ_ATPase"/>
</dbReference>
<comment type="subcellular location">
    <subcellularLocation>
        <location evidence="1">Membrane</location>
    </subcellularLocation>
</comment>
<feature type="transmembrane region" description="Helical" evidence="6">
    <location>
        <begin position="99"/>
        <end position="120"/>
    </location>
</feature>
<dbReference type="GO" id="GO:0005524">
    <property type="term" value="F:ATP binding"/>
    <property type="evidence" value="ECO:0007669"/>
    <property type="project" value="InterPro"/>
</dbReference>
<dbReference type="PROSITE" id="PS00154">
    <property type="entry name" value="ATPASE_E1_E2"/>
    <property type="match status" value="1"/>
</dbReference>
<dbReference type="InterPro" id="IPR036412">
    <property type="entry name" value="HAD-like_sf"/>
</dbReference>
<dbReference type="Gene3D" id="3.40.50.1000">
    <property type="entry name" value="HAD superfamily/HAD-like"/>
    <property type="match status" value="1"/>
</dbReference>
<dbReference type="GO" id="GO:0043682">
    <property type="term" value="F:P-type divalent copper transporter activity"/>
    <property type="evidence" value="ECO:0007669"/>
    <property type="project" value="TreeGrafter"/>
</dbReference>
<evidence type="ECO:0000256" key="1">
    <source>
        <dbReference type="ARBA" id="ARBA00004370"/>
    </source>
</evidence>
<feature type="transmembrane region" description="Helical" evidence="6">
    <location>
        <begin position="167"/>
        <end position="189"/>
    </location>
</feature>
<evidence type="ECO:0000256" key="4">
    <source>
        <dbReference type="ARBA" id="ARBA00022989"/>
    </source>
</evidence>
<dbReference type="Pfam" id="PF00702">
    <property type="entry name" value="Hydrolase"/>
    <property type="match status" value="1"/>
</dbReference>
<dbReference type="SUPFAM" id="SSF56784">
    <property type="entry name" value="HAD-like"/>
    <property type="match status" value="1"/>
</dbReference>
<dbReference type="GO" id="GO:0016887">
    <property type="term" value="F:ATP hydrolysis activity"/>
    <property type="evidence" value="ECO:0007669"/>
    <property type="project" value="InterPro"/>
</dbReference>